<dbReference type="STRING" id="33978.A6M13_14785"/>
<evidence type="ECO:0008006" key="4">
    <source>
        <dbReference type="Google" id="ProtNLM"/>
    </source>
</evidence>
<dbReference type="Proteomes" id="UP000093199">
    <property type="component" value="Unassembled WGS sequence"/>
</dbReference>
<comment type="caution">
    <text evidence="2">The sequence shown here is derived from an EMBL/GenBank/DDBJ whole genome shotgun (WGS) entry which is preliminary data.</text>
</comment>
<accession>A0A1C0YCE7</accession>
<keyword evidence="1" id="KW-0812">Transmembrane</keyword>
<name>A0A1C0YCE7_9BACL</name>
<dbReference type="PANTHER" id="PTHR40027:SF1">
    <property type="entry name" value="CELL DIVISION PROTEIN DIVIC"/>
    <property type="match status" value="1"/>
</dbReference>
<keyword evidence="1" id="KW-0472">Membrane</keyword>
<keyword evidence="3" id="KW-1185">Reference proteome</keyword>
<dbReference type="InterPro" id="IPR039076">
    <property type="entry name" value="DivIC"/>
</dbReference>
<dbReference type="EMBL" id="MASJ01000022">
    <property type="protein sequence ID" value="OCS84847.1"/>
    <property type="molecule type" value="Genomic_DNA"/>
</dbReference>
<gene>
    <name evidence="2" type="ORF">A6M13_14785</name>
</gene>
<dbReference type="AlphaFoldDB" id="A0A1C0YCE7"/>
<reference evidence="2 3" key="1">
    <citation type="submission" date="2016-07" db="EMBL/GenBank/DDBJ databases">
        <title>Caryophanon tenue genome sequencing.</title>
        <authorList>
            <person name="Verma A."/>
            <person name="Pal Y."/>
            <person name="Krishnamurthi S."/>
        </authorList>
    </citation>
    <scope>NUCLEOTIDE SEQUENCE [LARGE SCALE GENOMIC DNA]</scope>
    <source>
        <strain evidence="2 3">DSM 14152</strain>
    </source>
</reference>
<proteinExistence type="predicted"/>
<dbReference type="InterPro" id="IPR007060">
    <property type="entry name" value="FtsL/DivIC"/>
</dbReference>
<evidence type="ECO:0000256" key="1">
    <source>
        <dbReference type="SAM" id="Phobius"/>
    </source>
</evidence>
<dbReference type="GO" id="GO:0051301">
    <property type="term" value="P:cell division"/>
    <property type="evidence" value="ECO:0007669"/>
    <property type="project" value="InterPro"/>
</dbReference>
<evidence type="ECO:0000313" key="3">
    <source>
        <dbReference type="Proteomes" id="UP000093199"/>
    </source>
</evidence>
<sequence length="127" mass="14980">MDNQYVRSTEQRKAAQRKASFYVKRRMLLLCIAAVLIFGGLIINIFDKKKELAEREKVEVAVAQRLEEVKQDQEILHAQVKKLEDDEYILKLARKEYFLSEEGEIIFTMPSDKKEKNEQEEEKNADE</sequence>
<protein>
    <recommendedName>
        <fullName evidence="4">Cell division protein DIVIC</fullName>
    </recommendedName>
</protein>
<evidence type="ECO:0000313" key="2">
    <source>
        <dbReference type="EMBL" id="OCS84847.1"/>
    </source>
</evidence>
<keyword evidence="1" id="KW-1133">Transmembrane helix</keyword>
<feature type="transmembrane region" description="Helical" evidence="1">
    <location>
        <begin position="27"/>
        <end position="46"/>
    </location>
</feature>
<dbReference type="OrthoDB" id="2991180at2"/>
<dbReference type="PANTHER" id="PTHR40027">
    <property type="entry name" value="CELL DIVISION PROTEIN DIVIC"/>
    <property type="match status" value="1"/>
</dbReference>
<organism evidence="2 3">
    <name type="scientific">Caryophanon tenue</name>
    <dbReference type="NCBI Taxonomy" id="33978"/>
    <lineage>
        <taxon>Bacteria</taxon>
        <taxon>Bacillati</taxon>
        <taxon>Bacillota</taxon>
        <taxon>Bacilli</taxon>
        <taxon>Bacillales</taxon>
        <taxon>Caryophanaceae</taxon>
        <taxon>Caryophanon</taxon>
    </lineage>
</organism>
<dbReference type="Pfam" id="PF04977">
    <property type="entry name" value="DivIC"/>
    <property type="match status" value="1"/>
</dbReference>